<evidence type="ECO:0000313" key="1">
    <source>
        <dbReference type="EMBL" id="KAI8563976.1"/>
    </source>
</evidence>
<sequence>MGEGEESPDSTKEPMSTIGNGEQELSSSSTPEKSMRPWQTVIRKKKQLSERNFLCQFHLLILLALVSRTYVASAGKLSLGLSSSGMGCLGSGSVAQTVDSSAGLFSGSARNVATDGTIQSHEVSNAALNSSPATVLEPLVLETSNAMKYHCCIDVHVNGLVQKLGVIAQVPEIILRCISRDEAALAVAQKKISTNIGEASTTIDKLNVVINSYGESLAEKGGLGLEKIMAHPDFMILAAMNPGGDYGKNELSPALRNRFTEIWVSPANDLNELRTIELRNRADLVLLILWKIFDNNNELVVFITSGVCLSIPFLFAYFFFCNPFQVGLTRTVGPWAIPSKGSRGFWKSSEPRACVGRMSPCQELKAVAYDVMDMCHATFGLEGKYKS</sequence>
<protein>
    <submittedName>
        <fullName evidence="1">Uncharacterized protein</fullName>
    </submittedName>
</protein>
<comment type="caution">
    <text evidence="1">The sequence shown here is derived from an EMBL/GenBank/DDBJ whole genome shotgun (WGS) entry which is preliminary data.</text>
</comment>
<organism evidence="1 2">
    <name type="scientific">Rhododendron molle</name>
    <name type="common">Chinese azalea</name>
    <name type="synonym">Azalea mollis</name>
    <dbReference type="NCBI Taxonomy" id="49168"/>
    <lineage>
        <taxon>Eukaryota</taxon>
        <taxon>Viridiplantae</taxon>
        <taxon>Streptophyta</taxon>
        <taxon>Embryophyta</taxon>
        <taxon>Tracheophyta</taxon>
        <taxon>Spermatophyta</taxon>
        <taxon>Magnoliopsida</taxon>
        <taxon>eudicotyledons</taxon>
        <taxon>Gunneridae</taxon>
        <taxon>Pentapetalae</taxon>
        <taxon>asterids</taxon>
        <taxon>Ericales</taxon>
        <taxon>Ericaceae</taxon>
        <taxon>Ericoideae</taxon>
        <taxon>Rhodoreae</taxon>
        <taxon>Rhododendron</taxon>
    </lineage>
</organism>
<reference evidence="1" key="1">
    <citation type="submission" date="2022-02" db="EMBL/GenBank/DDBJ databases">
        <title>Plant Genome Project.</title>
        <authorList>
            <person name="Zhang R.-G."/>
        </authorList>
    </citation>
    <scope>NUCLEOTIDE SEQUENCE</scope>
    <source>
        <strain evidence="1">AT1</strain>
    </source>
</reference>
<gene>
    <name evidence="1" type="ORF">RHMOL_Rhmol03G0150000</name>
</gene>
<proteinExistence type="predicted"/>
<accession>A0ACC0PFQ2</accession>
<keyword evidence="2" id="KW-1185">Reference proteome</keyword>
<dbReference type="Proteomes" id="UP001062846">
    <property type="component" value="Chromosome 3"/>
</dbReference>
<name>A0ACC0PFQ2_RHOML</name>
<evidence type="ECO:0000313" key="2">
    <source>
        <dbReference type="Proteomes" id="UP001062846"/>
    </source>
</evidence>
<dbReference type="EMBL" id="CM046390">
    <property type="protein sequence ID" value="KAI8563976.1"/>
    <property type="molecule type" value="Genomic_DNA"/>
</dbReference>